<feature type="region of interest" description="Disordered" evidence="3">
    <location>
        <begin position="1"/>
        <end position="134"/>
    </location>
</feature>
<gene>
    <name evidence="4" type="ORF">CALCODRAFT_484270</name>
</gene>
<dbReference type="Gene3D" id="3.10.20.90">
    <property type="entry name" value="Phosphatidylinositol 3-kinase Catalytic Subunit, Chain A, domain 1"/>
    <property type="match status" value="1"/>
</dbReference>
<keyword evidence="5" id="KW-1185">Reference proteome</keyword>
<dbReference type="Pfam" id="PF09728">
    <property type="entry name" value="Taxilin"/>
    <property type="match status" value="2"/>
</dbReference>
<dbReference type="Proteomes" id="UP000076842">
    <property type="component" value="Unassembled WGS sequence"/>
</dbReference>
<evidence type="ECO:0008006" key="6">
    <source>
        <dbReference type="Google" id="ProtNLM"/>
    </source>
</evidence>
<dbReference type="PANTHER" id="PTHR16127:SF13">
    <property type="entry name" value="GH01188P"/>
    <property type="match status" value="1"/>
</dbReference>
<evidence type="ECO:0000256" key="2">
    <source>
        <dbReference type="SAM" id="Coils"/>
    </source>
</evidence>
<evidence type="ECO:0000256" key="1">
    <source>
        <dbReference type="ARBA" id="ARBA00009550"/>
    </source>
</evidence>
<dbReference type="InterPro" id="IPR026183">
    <property type="entry name" value="Taxilin_fam"/>
</dbReference>
<feature type="region of interest" description="Disordered" evidence="3">
    <location>
        <begin position="158"/>
        <end position="177"/>
    </location>
</feature>
<proteinExistence type="inferred from homology"/>
<dbReference type="EMBL" id="KV423984">
    <property type="protein sequence ID" value="KZT56056.1"/>
    <property type="molecule type" value="Genomic_DNA"/>
</dbReference>
<evidence type="ECO:0000313" key="5">
    <source>
        <dbReference type="Proteomes" id="UP000076842"/>
    </source>
</evidence>
<dbReference type="OrthoDB" id="442921at2759"/>
<dbReference type="STRING" id="1353952.A0A165F2L2"/>
<organism evidence="4 5">
    <name type="scientific">Calocera cornea HHB12733</name>
    <dbReference type="NCBI Taxonomy" id="1353952"/>
    <lineage>
        <taxon>Eukaryota</taxon>
        <taxon>Fungi</taxon>
        <taxon>Dikarya</taxon>
        <taxon>Basidiomycota</taxon>
        <taxon>Agaricomycotina</taxon>
        <taxon>Dacrymycetes</taxon>
        <taxon>Dacrymycetales</taxon>
        <taxon>Dacrymycetaceae</taxon>
        <taxon>Calocera</taxon>
    </lineage>
</organism>
<dbReference type="AlphaFoldDB" id="A0A165F2L2"/>
<sequence length="517" mass="57386">MATSASAATAHATNANSSTSAARTGALKPAPGVRQDGGPPGPPPPGPVPPTPAVQMNGLSKVPPVAAGTNATSPPPPAQATPQKGKKKTDPPDVMAMYESVKSRIAALESEEVHGEEEEKKITEEAHNSIKGQTESAIQQKYIELFAEMKRIEREHAKEKQKLTKDKDAAKGQLTKANQGRTKLENLARELQKDNKKLREDGKRLAGSIEEVQDELAHMKTQVERRTAALMRRRDPPRLGPNGAPPSDLVVKVVCKYRAELFFKISRKTKLSRLFSAWTERMASAEEAALNQDKGKSPVVTVESGKDVKGKKREVPSMTFLFTHVGRSLEPDMTPEDAAMEDGDEILAVEMMDLTTPEVDHVISEPKRMLLQKHWAENPQEARKAVEEVFDGMVRERLKDVLRQYELREKHFECVIRSKELEVLLAHARSDEAKQAAEGERRIATVAETQNQQLRLQMEEMQNSQARLMDKLITCCREPTGERTQKLFAFLREELERRGTKVVDMAPPTAPDSPGVD</sequence>
<feature type="compositionally biased region" description="Pro residues" evidence="3">
    <location>
        <begin position="39"/>
        <end position="52"/>
    </location>
</feature>
<name>A0A165F2L2_9BASI</name>
<feature type="compositionally biased region" description="Basic and acidic residues" evidence="3">
    <location>
        <begin position="158"/>
        <end position="170"/>
    </location>
</feature>
<feature type="compositionally biased region" description="Low complexity" evidence="3">
    <location>
        <begin position="1"/>
        <end position="26"/>
    </location>
</feature>
<evidence type="ECO:0000256" key="3">
    <source>
        <dbReference type="SAM" id="MobiDB-lite"/>
    </source>
</evidence>
<comment type="similarity">
    <text evidence="1">Belongs to the taxilin family.</text>
</comment>
<protein>
    <recommendedName>
        <fullName evidence="6">Ubiquitin-like domain-containing protein</fullName>
    </recommendedName>
</protein>
<dbReference type="InParanoid" id="A0A165F2L2"/>
<dbReference type="PANTHER" id="PTHR16127">
    <property type="entry name" value="TAXILIN"/>
    <property type="match status" value="1"/>
</dbReference>
<keyword evidence="2" id="KW-0175">Coiled coil</keyword>
<reference evidence="4 5" key="1">
    <citation type="journal article" date="2016" name="Mol. Biol. Evol.">
        <title>Comparative Genomics of Early-Diverging Mushroom-Forming Fungi Provides Insights into the Origins of Lignocellulose Decay Capabilities.</title>
        <authorList>
            <person name="Nagy L.G."/>
            <person name="Riley R."/>
            <person name="Tritt A."/>
            <person name="Adam C."/>
            <person name="Daum C."/>
            <person name="Floudas D."/>
            <person name="Sun H."/>
            <person name="Yadav J.S."/>
            <person name="Pangilinan J."/>
            <person name="Larsson K.H."/>
            <person name="Matsuura K."/>
            <person name="Barry K."/>
            <person name="Labutti K."/>
            <person name="Kuo R."/>
            <person name="Ohm R.A."/>
            <person name="Bhattacharya S.S."/>
            <person name="Shirouzu T."/>
            <person name="Yoshinaga Y."/>
            <person name="Martin F.M."/>
            <person name="Grigoriev I.V."/>
            <person name="Hibbett D.S."/>
        </authorList>
    </citation>
    <scope>NUCLEOTIDE SEQUENCE [LARGE SCALE GENOMIC DNA]</scope>
    <source>
        <strain evidence="4 5">HHB12733</strain>
    </source>
</reference>
<feature type="coiled-coil region" evidence="2">
    <location>
        <begin position="444"/>
        <end position="471"/>
    </location>
</feature>
<accession>A0A165F2L2</accession>
<feature type="compositionally biased region" description="Basic and acidic residues" evidence="3">
    <location>
        <begin position="111"/>
        <end position="128"/>
    </location>
</feature>
<dbReference type="GO" id="GO:0019905">
    <property type="term" value="F:syntaxin binding"/>
    <property type="evidence" value="ECO:0007669"/>
    <property type="project" value="InterPro"/>
</dbReference>
<evidence type="ECO:0000313" key="4">
    <source>
        <dbReference type="EMBL" id="KZT56056.1"/>
    </source>
</evidence>